<keyword evidence="10 11" id="KW-0472">Membrane</keyword>
<keyword evidence="7" id="KW-0862">Zinc</keyword>
<evidence type="ECO:0000256" key="6">
    <source>
        <dbReference type="ARBA" id="ARBA00022801"/>
    </source>
</evidence>
<organism evidence="13 14">
    <name type="scientific">Candidatus Spechtbacteria bacterium SB0662_bin_43</name>
    <dbReference type="NCBI Taxonomy" id="2604897"/>
    <lineage>
        <taxon>Bacteria</taxon>
        <taxon>Candidatus Spechtiibacteriota</taxon>
    </lineage>
</organism>
<keyword evidence="8 11" id="KW-1133">Transmembrane helix</keyword>
<evidence type="ECO:0000256" key="2">
    <source>
        <dbReference type="ARBA" id="ARBA00004141"/>
    </source>
</evidence>
<keyword evidence="9" id="KW-0482">Metalloprotease</keyword>
<dbReference type="InterPro" id="IPR008915">
    <property type="entry name" value="Peptidase_M50"/>
</dbReference>
<proteinExistence type="inferred from homology"/>
<comment type="subcellular location">
    <subcellularLocation>
        <location evidence="2">Membrane</location>
        <topology evidence="2">Multi-pass membrane protein</topology>
    </subcellularLocation>
</comment>
<gene>
    <name evidence="13" type="ORF">F4X82_01680</name>
</gene>
<comment type="cofactor">
    <cofactor evidence="1">
        <name>Zn(2+)</name>
        <dbReference type="ChEBI" id="CHEBI:29105"/>
    </cofactor>
</comment>
<evidence type="ECO:0000313" key="13">
    <source>
        <dbReference type="EMBL" id="MYE38212.1"/>
    </source>
</evidence>
<evidence type="ECO:0000256" key="4">
    <source>
        <dbReference type="ARBA" id="ARBA00022670"/>
    </source>
</evidence>
<dbReference type="InterPro" id="IPR004387">
    <property type="entry name" value="Pept_M50_Zn"/>
</dbReference>
<dbReference type="CDD" id="cd06163">
    <property type="entry name" value="S2P-M50_PDZ_RseP-like"/>
    <property type="match status" value="1"/>
</dbReference>
<comment type="caution">
    <text evidence="13">The sequence shown here is derived from an EMBL/GenBank/DDBJ whole genome shotgun (WGS) entry which is preliminary data.</text>
</comment>
<evidence type="ECO:0000259" key="12">
    <source>
        <dbReference type="Pfam" id="PF02163"/>
    </source>
</evidence>
<dbReference type="Gene3D" id="2.30.42.10">
    <property type="match status" value="1"/>
</dbReference>
<protein>
    <recommendedName>
        <fullName evidence="12">Peptidase M50 domain-containing protein</fullName>
    </recommendedName>
</protein>
<evidence type="ECO:0000256" key="5">
    <source>
        <dbReference type="ARBA" id="ARBA00022692"/>
    </source>
</evidence>
<evidence type="ECO:0000256" key="11">
    <source>
        <dbReference type="SAM" id="Phobius"/>
    </source>
</evidence>
<dbReference type="Proteomes" id="UP000449092">
    <property type="component" value="Unassembled WGS sequence"/>
</dbReference>
<feature type="transmembrane region" description="Helical" evidence="11">
    <location>
        <begin position="52"/>
        <end position="69"/>
    </location>
</feature>
<dbReference type="EMBL" id="VXOY01000013">
    <property type="protein sequence ID" value="MYE38212.1"/>
    <property type="molecule type" value="Genomic_DNA"/>
</dbReference>
<feature type="transmembrane region" description="Helical" evidence="11">
    <location>
        <begin position="6"/>
        <end position="25"/>
    </location>
</feature>
<accession>A0A845D9P3</accession>
<keyword evidence="5 11" id="KW-0812">Transmembrane</keyword>
<evidence type="ECO:0000256" key="1">
    <source>
        <dbReference type="ARBA" id="ARBA00001947"/>
    </source>
</evidence>
<evidence type="ECO:0000313" key="14">
    <source>
        <dbReference type="Proteomes" id="UP000449092"/>
    </source>
</evidence>
<dbReference type="InterPro" id="IPR036034">
    <property type="entry name" value="PDZ_sf"/>
</dbReference>
<evidence type="ECO:0000256" key="10">
    <source>
        <dbReference type="ARBA" id="ARBA00023136"/>
    </source>
</evidence>
<feature type="transmembrane region" description="Helical" evidence="11">
    <location>
        <begin position="89"/>
        <end position="112"/>
    </location>
</feature>
<feature type="transmembrane region" description="Helical" evidence="11">
    <location>
        <begin position="335"/>
        <end position="352"/>
    </location>
</feature>
<evidence type="ECO:0000256" key="7">
    <source>
        <dbReference type="ARBA" id="ARBA00022833"/>
    </source>
</evidence>
<dbReference type="Pfam" id="PF02163">
    <property type="entry name" value="Peptidase_M50"/>
    <property type="match status" value="1"/>
</dbReference>
<evidence type="ECO:0000256" key="8">
    <source>
        <dbReference type="ARBA" id="ARBA00022989"/>
    </source>
</evidence>
<feature type="domain" description="Peptidase M50" evidence="12">
    <location>
        <begin position="7"/>
        <end position="346"/>
    </location>
</feature>
<dbReference type="SUPFAM" id="SSF50156">
    <property type="entry name" value="PDZ domain-like"/>
    <property type="match status" value="1"/>
</dbReference>
<feature type="transmembrane region" description="Helical" evidence="11">
    <location>
        <begin position="287"/>
        <end position="306"/>
    </location>
</feature>
<dbReference type="AlphaFoldDB" id="A0A845D9P3"/>
<dbReference type="GO" id="GO:0004222">
    <property type="term" value="F:metalloendopeptidase activity"/>
    <property type="evidence" value="ECO:0007669"/>
    <property type="project" value="InterPro"/>
</dbReference>
<name>A0A845D9P3_9BACT</name>
<keyword evidence="6" id="KW-0378">Hydrolase</keyword>
<evidence type="ECO:0000256" key="3">
    <source>
        <dbReference type="ARBA" id="ARBA00007931"/>
    </source>
</evidence>
<reference evidence="13 14" key="1">
    <citation type="submission" date="2019-09" db="EMBL/GenBank/DDBJ databases">
        <title>Characterisation of the sponge microbiome using genome-centric metagenomics.</title>
        <authorList>
            <person name="Engelberts J.P."/>
            <person name="Robbins S.J."/>
            <person name="De Goeij J.M."/>
            <person name="Aranda M."/>
            <person name="Bell S.C."/>
            <person name="Webster N.S."/>
        </authorList>
    </citation>
    <scope>NUCLEOTIDE SEQUENCE [LARGE SCALE GENOMIC DNA]</scope>
    <source>
        <strain evidence="13">SB0662_bin_43</strain>
    </source>
</reference>
<sequence>MVDILLFIVVLSVLILLHEWGHFFIARRSGMKVEEFGLGFPPRLFGKKIGETVYSINMIPLGGFVKVLGEDSGSKDKEGSFASKPMVSRMAVVVAGVVMNLIVAWVLVAVVLMMGRNVLSDTPHTAWEGREVRNTGVYLSDVIEESAAEDAGLQRGDKVVTLESGPLVFVPRSLDGFHWFVERSKKKGTPLVLEYQRGAVVEAVELRARDSIIGVRVLYGGMVSYSPQDAAQESFIVVGRGVATLFQWLGETAGDFVRTGEAPEDAAGIVGATRIASEQQAQGVSSYLLFLAILSLNLAVLNILPIPPLDGGKLLFLTIEAIRGSPVSHTAEKKVQVAGFAFLMTLILLLTIRDIIRL</sequence>
<dbReference type="PANTHER" id="PTHR42837:SF2">
    <property type="entry name" value="MEMBRANE METALLOPROTEASE ARASP2, CHLOROPLASTIC-RELATED"/>
    <property type="match status" value="1"/>
</dbReference>
<keyword evidence="4" id="KW-0645">Protease</keyword>
<comment type="similarity">
    <text evidence="3">Belongs to the peptidase M50B family.</text>
</comment>
<dbReference type="GO" id="GO:0016020">
    <property type="term" value="C:membrane"/>
    <property type="evidence" value="ECO:0007669"/>
    <property type="project" value="UniProtKB-SubCell"/>
</dbReference>
<evidence type="ECO:0000256" key="9">
    <source>
        <dbReference type="ARBA" id="ARBA00023049"/>
    </source>
</evidence>
<dbReference type="PANTHER" id="PTHR42837">
    <property type="entry name" value="REGULATOR OF SIGMA-E PROTEASE RSEP"/>
    <property type="match status" value="1"/>
</dbReference>
<dbReference type="GO" id="GO:0006508">
    <property type="term" value="P:proteolysis"/>
    <property type="evidence" value="ECO:0007669"/>
    <property type="project" value="UniProtKB-KW"/>
</dbReference>